<name>A0A9P7XLM0_9FUNG</name>
<evidence type="ECO:0000256" key="2">
    <source>
        <dbReference type="SAM" id="MobiDB-lite"/>
    </source>
</evidence>
<dbReference type="Pfam" id="PF09073">
    <property type="entry name" value="BUD22"/>
    <property type="match status" value="2"/>
</dbReference>
<comment type="caution">
    <text evidence="4">The sequence shown here is derived from an EMBL/GenBank/DDBJ whole genome shotgun (WGS) entry which is preliminary data.</text>
</comment>
<feature type="region of interest" description="Disordered" evidence="2">
    <location>
        <begin position="235"/>
        <end position="472"/>
    </location>
</feature>
<dbReference type="PANTHER" id="PTHR23325">
    <property type="entry name" value="SERUM RESPONSE FACTOR-BINDING"/>
    <property type="match status" value="1"/>
</dbReference>
<evidence type="ECO:0000313" key="4">
    <source>
        <dbReference type="EMBL" id="KAG9063167.1"/>
    </source>
</evidence>
<feature type="domain" description="Bud22" evidence="3">
    <location>
        <begin position="350"/>
        <end position="500"/>
    </location>
</feature>
<evidence type="ECO:0000259" key="3">
    <source>
        <dbReference type="Pfam" id="PF09073"/>
    </source>
</evidence>
<organism evidence="4 5">
    <name type="scientific">Linnemannia hyalina</name>
    <dbReference type="NCBI Taxonomy" id="64524"/>
    <lineage>
        <taxon>Eukaryota</taxon>
        <taxon>Fungi</taxon>
        <taxon>Fungi incertae sedis</taxon>
        <taxon>Mucoromycota</taxon>
        <taxon>Mortierellomycotina</taxon>
        <taxon>Mortierellomycetes</taxon>
        <taxon>Mortierellales</taxon>
        <taxon>Mortierellaceae</taxon>
        <taxon>Linnemannia</taxon>
    </lineage>
</organism>
<protein>
    <recommendedName>
        <fullName evidence="3">Bud22 domain-containing protein</fullName>
    </recommendedName>
</protein>
<keyword evidence="5" id="KW-1185">Reference proteome</keyword>
<feature type="compositionally biased region" description="Basic and acidic residues" evidence="2">
    <location>
        <begin position="355"/>
        <end position="369"/>
    </location>
</feature>
<dbReference type="OrthoDB" id="3364872at2759"/>
<sequence>MKGEHKGGKKKDNLGWEIIKLQAQVGESTSRKVKKIVEAERKKEHGTASTSTSEAVEEGQEQEQESAALSQAAQKLLKLKEQKISQKIYHAKKEIRKAFVKAKAFETQRLVKRLREARKAVEEKENKGEAKEDDKPVHKTKQDLTQEDVTKFENEMELVKKMDMDSLSEHAFVTKLAKHPILGSHTLMAPYTTKKETAAASGSQEDAATIQIIEARLTNTKTVKEHMSKLWDELENIITGKKANEEKNKKRKGGDDQDEPKNKKGKTQNDTKKAESDNEESEESEDDEDVEMDGVDLSDISDSEREDDGYDSDGLPLPMGGKSSAGSSSSVASMFIGSLNEGGKKDKKDKKGKKDKNDWVDDKFDEIYGKVKKNRPGQQARRAKAERKYGKEANHVKKAEEEAKIRAEKKAARKAKQEKFNAHRDASTANAQRLPNRRTIGAGDGSASIVQQPKPRAKPVPAGPDLNDPTLHPSWIAKQTEKAAMAAALSGAKSNKITFDDSD</sequence>
<evidence type="ECO:0000313" key="5">
    <source>
        <dbReference type="Proteomes" id="UP000707451"/>
    </source>
</evidence>
<dbReference type="InterPro" id="IPR015158">
    <property type="entry name" value="Bud22_dom"/>
</dbReference>
<dbReference type="PANTHER" id="PTHR23325:SF1">
    <property type="entry name" value="SERUM RESPONSE FACTOR-BINDING PROTEIN 1"/>
    <property type="match status" value="1"/>
</dbReference>
<gene>
    <name evidence="4" type="ORF">KI688_004768</name>
</gene>
<evidence type="ECO:0000256" key="1">
    <source>
        <dbReference type="ARBA" id="ARBA00023054"/>
    </source>
</evidence>
<dbReference type="EMBL" id="JAHRHY010000017">
    <property type="protein sequence ID" value="KAG9063167.1"/>
    <property type="molecule type" value="Genomic_DNA"/>
</dbReference>
<feature type="region of interest" description="Disordered" evidence="2">
    <location>
        <begin position="118"/>
        <end position="148"/>
    </location>
</feature>
<proteinExistence type="predicted"/>
<dbReference type="Proteomes" id="UP000707451">
    <property type="component" value="Unassembled WGS sequence"/>
</dbReference>
<keyword evidence="1" id="KW-0175">Coiled coil</keyword>
<feature type="compositionally biased region" description="Acidic residues" evidence="2">
    <location>
        <begin position="277"/>
        <end position="311"/>
    </location>
</feature>
<accession>A0A9P7XLM0</accession>
<feature type="compositionally biased region" description="Acidic residues" evidence="2">
    <location>
        <begin position="55"/>
        <end position="64"/>
    </location>
</feature>
<feature type="compositionally biased region" description="Low complexity" evidence="2">
    <location>
        <begin position="320"/>
        <end position="338"/>
    </location>
</feature>
<dbReference type="InterPro" id="IPR037393">
    <property type="entry name" value="Bud22/SRFB1"/>
</dbReference>
<feature type="region of interest" description="Disordered" evidence="2">
    <location>
        <begin position="38"/>
        <end position="69"/>
    </location>
</feature>
<reference evidence="4" key="1">
    <citation type="submission" date="2021-06" db="EMBL/GenBank/DDBJ databases">
        <title>Genome Sequence of Mortierella hyaline Strain SCG-10, a Cold-Adapted, Nitrate-Reducing Fungus Isolated from Soil in Minnesota, USA.</title>
        <authorList>
            <person name="Aldossari N."/>
        </authorList>
    </citation>
    <scope>NUCLEOTIDE SEQUENCE</scope>
    <source>
        <strain evidence="4">SCG-10</strain>
    </source>
</reference>
<feature type="compositionally biased region" description="Basic and acidic residues" evidence="2">
    <location>
        <begin position="386"/>
        <end position="426"/>
    </location>
</feature>
<feature type="compositionally biased region" description="Basic and acidic residues" evidence="2">
    <location>
        <begin position="242"/>
        <end position="276"/>
    </location>
</feature>
<feature type="compositionally biased region" description="Basic residues" evidence="2">
    <location>
        <begin position="370"/>
        <end position="385"/>
    </location>
</feature>
<feature type="compositionally biased region" description="Basic residues" evidence="2">
    <location>
        <begin position="345"/>
        <end position="354"/>
    </location>
</feature>
<dbReference type="AlphaFoldDB" id="A0A9P7XLM0"/>
<feature type="domain" description="Bud22" evidence="3">
    <location>
        <begin position="88"/>
        <end position="338"/>
    </location>
</feature>